<name>A0A6A3BDP4_HIBSY</name>
<dbReference type="InterPro" id="IPR018202">
    <property type="entry name" value="Ser_caboxypep_ser_AS"/>
</dbReference>
<evidence type="ECO:0000256" key="2">
    <source>
        <dbReference type="ARBA" id="ARBA00009431"/>
    </source>
</evidence>
<comment type="similarity">
    <text evidence="2 4">Belongs to the peptidase S10 family.</text>
</comment>
<dbReference type="GO" id="GO:0004185">
    <property type="term" value="F:serine-type carboxypeptidase activity"/>
    <property type="evidence" value="ECO:0007669"/>
    <property type="project" value="UniProtKB-UniRule"/>
</dbReference>
<dbReference type="GO" id="GO:0005773">
    <property type="term" value="C:vacuole"/>
    <property type="evidence" value="ECO:0007669"/>
    <property type="project" value="TreeGrafter"/>
</dbReference>
<evidence type="ECO:0000256" key="1">
    <source>
        <dbReference type="ARBA" id="ARBA00004613"/>
    </source>
</evidence>
<keyword evidence="4" id="KW-0645">Protease</keyword>
<dbReference type="PANTHER" id="PTHR11802:SF15">
    <property type="entry name" value="SERINE CARBOXYPEPTIDASE-LIKE 32"/>
    <property type="match status" value="1"/>
</dbReference>
<dbReference type="SUPFAM" id="SSF53474">
    <property type="entry name" value="alpha/beta-Hydrolases"/>
    <property type="match status" value="1"/>
</dbReference>
<sequence length="443" mass="50090">MGFRPSVVVYLLWSVFRLFRHRIESRLKDIGNGVTRRDRVPWGTMTILLPNCPAMSQPDEKPLVLWLNGGPGCSSVGYGATQEIGPFIVDTNGLEIKFNNFSWNKEANMLFLESPIGVGFSYSNSSNDYDNLGDEFTERTFYIAGESYAGKYVPELADLIYDNNKDPSLILNSMLGNPETYDAEDWRGMVDYAWSHAVVSDETHKTITETCDFKSNDTWSNEDCSEAVDEVLKQYKEIDMFSLYTPVCIDAKDFGRFCLDGYANAFYNRLDVQIALHVSDGHHLRNWSICNMDIFDGWADTKPSVLPIYQKLIAAGIRIWIYSGHTNGRVPVLSTRYSISALGLPSLRHGDHGTMRNRSAVGFKNTKGLRLQHLEELVMQCLASNQAVHSLSSLLFSMGNPHLLLDIEVVNLLISLQYLSAVEWTLNCCWFSCRQKHHGKTLL</sequence>
<protein>
    <recommendedName>
        <fullName evidence="4">Carboxypeptidase</fullName>
        <ecNumber evidence="4">3.4.16.-</ecNumber>
    </recommendedName>
</protein>
<dbReference type="Proteomes" id="UP000436088">
    <property type="component" value="Unassembled WGS sequence"/>
</dbReference>
<dbReference type="PRINTS" id="PR00724">
    <property type="entry name" value="CRBOXYPTASEC"/>
</dbReference>
<keyword evidence="3" id="KW-0964">Secreted</keyword>
<dbReference type="EC" id="3.4.16.-" evidence="4"/>
<keyword evidence="4" id="KW-0121">Carboxypeptidase</keyword>
<dbReference type="Pfam" id="PF00450">
    <property type="entry name" value="Peptidase_S10"/>
    <property type="match status" value="2"/>
</dbReference>
<dbReference type="PANTHER" id="PTHR11802">
    <property type="entry name" value="SERINE PROTEASE FAMILY S10 SERINE CARBOXYPEPTIDASE"/>
    <property type="match status" value="1"/>
</dbReference>
<keyword evidence="4" id="KW-0378">Hydrolase</keyword>
<dbReference type="InterPro" id="IPR001563">
    <property type="entry name" value="Peptidase_S10"/>
</dbReference>
<evidence type="ECO:0000256" key="3">
    <source>
        <dbReference type="ARBA" id="ARBA00022525"/>
    </source>
</evidence>
<dbReference type="GO" id="GO:0006508">
    <property type="term" value="P:proteolysis"/>
    <property type="evidence" value="ECO:0007669"/>
    <property type="project" value="UniProtKB-KW"/>
</dbReference>
<evidence type="ECO:0000256" key="4">
    <source>
        <dbReference type="RuleBase" id="RU361156"/>
    </source>
</evidence>
<keyword evidence="6" id="KW-1185">Reference proteome</keyword>
<comment type="caution">
    <text evidence="5">The sequence shown here is derived from an EMBL/GenBank/DDBJ whole genome shotgun (WGS) entry which is preliminary data.</text>
</comment>
<organism evidence="5 6">
    <name type="scientific">Hibiscus syriacus</name>
    <name type="common">Rose of Sharon</name>
    <dbReference type="NCBI Taxonomy" id="106335"/>
    <lineage>
        <taxon>Eukaryota</taxon>
        <taxon>Viridiplantae</taxon>
        <taxon>Streptophyta</taxon>
        <taxon>Embryophyta</taxon>
        <taxon>Tracheophyta</taxon>
        <taxon>Spermatophyta</taxon>
        <taxon>Magnoliopsida</taxon>
        <taxon>eudicotyledons</taxon>
        <taxon>Gunneridae</taxon>
        <taxon>Pentapetalae</taxon>
        <taxon>rosids</taxon>
        <taxon>malvids</taxon>
        <taxon>Malvales</taxon>
        <taxon>Malvaceae</taxon>
        <taxon>Malvoideae</taxon>
        <taxon>Hibiscus</taxon>
    </lineage>
</organism>
<reference evidence="5" key="1">
    <citation type="submission" date="2019-09" db="EMBL/GenBank/DDBJ databases">
        <title>Draft genome information of white flower Hibiscus syriacus.</title>
        <authorList>
            <person name="Kim Y.-M."/>
        </authorList>
    </citation>
    <scope>NUCLEOTIDE SEQUENCE [LARGE SCALE GENOMIC DNA]</scope>
    <source>
        <strain evidence="5">YM2019G1</strain>
    </source>
</reference>
<gene>
    <name evidence="5" type="ORF">F3Y22_tig00110187pilonHSYRG00314</name>
</gene>
<dbReference type="AlphaFoldDB" id="A0A6A3BDP4"/>
<comment type="subcellular location">
    <subcellularLocation>
        <location evidence="1">Secreted</location>
    </subcellularLocation>
</comment>
<dbReference type="Gene3D" id="3.40.50.1820">
    <property type="entry name" value="alpha/beta hydrolase"/>
    <property type="match status" value="1"/>
</dbReference>
<dbReference type="EMBL" id="VEPZ02000867">
    <property type="protein sequence ID" value="KAE8714954.1"/>
    <property type="molecule type" value="Genomic_DNA"/>
</dbReference>
<accession>A0A6A3BDP4</accession>
<dbReference type="InterPro" id="IPR029058">
    <property type="entry name" value="AB_hydrolase_fold"/>
</dbReference>
<evidence type="ECO:0000313" key="6">
    <source>
        <dbReference type="Proteomes" id="UP000436088"/>
    </source>
</evidence>
<dbReference type="PROSITE" id="PS00131">
    <property type="entry name" value="CARBOXYPEPT_SER_SER"/>
    <property type="match status" value="1"/>
</dbReference>
<proteinExistence type="inferred from homology"/>
<evidence type="ECO:0000313" key="5">
    <source>
        <dbReference type="EMBL" id="KAE8714954.1"/>
    </source>
</evidence>
<dbReference type="GO" id="GO:0005576">
    <property type="term" value="C:extracellular region"/>
    <property type="evidence" value="ECO:0007669"/>
    <property type="project" value="UniProtKB-SubCell"/>
</dbReference>